<dbReference type="Proteomes" id="UP000664521">
    <property type="component" value="Unassembled WGS sequence"/>
</dbReference>
<gene>
    <name evidence="1" type="ORF">HETSPECPRED_005710</name>
</gene>
<keyword evidence="2" id="KW-1185">Reference proteome</keyword>
<dbReference type="OrthoDB" id="5424363at2759"/>
<comment type="caution">
    <text evidence="1">The sequence shown here is derived from an EMBL/GenBank/DDBJ whole genome shotgun (WGS) entry which is preliminary data.</text>
</comment>
<proteinExistence type="predicted"/>
<evidence type="ECO:0000313" key="2">
    <source>
        <dbReference type="Proteomes" id="UP000664521"/>
    </source>
</evidence>
<accession>A0A8H3FJP7</accession>
<dbReference type="EMBL" id="CAJPDS010000037">
    <property type="protein sequence ID" value="CAF9924975.1"/>
    <property type="molecule type" value="Genomic_DNA"/>
</dbReference>
<reference evidence="1" key="1">
    <citation type="submission" date="2021-03" db="EMBL/GenBank/DDBJ databases">
        <authorList>
            <person name="Tagirdzhanova G."/>
        </authorList>
    </citation>
    <scope>NUCLEOTIDE SEQUENCE</scope>
</reference>
<name>A0A8H3FJP7_9LECA</name>
<dbReference type="AlphaFoldDB" id="A0A8H3FJP7"/>
<evidence type="ECO:0000313" key="1">
    <source>
        <dbReference type="EMBL" id="CAF9924975.1"/>
    </source>
</evidence>
<sequence>MATAITVSSWLDNRGTDMSNEYEDPGHVSTNNVPLLWQISLNATTHIQHLRTSNKSLPEHRPNPQINRRAIYGSNPGSLALGSFRLETKFYKTFTTIVPAELAASYINDFLDIIALRIETGVWGHEPPAKHRVIHMWDFELSFCSLNTAIPWDFIQVYVLEMADDIKKGFVGTFDEYMIGVINGVATAVTVKLKVRTREGPLVLT</sequence>
<organism evidence="1 2">
    <name type="scientific">Heterodermia speciosa</name>
    <dbReference type="NCBI Taxonomy" id="116794"/>
    <lineage>
        <taxon>Eukaryota</taxon>
        <taxon>Fungi</taxon>
        <taxon>Dikarya</taxon>
        <taxon>Ascomycota</taxon>
        <taxon>Pezizomycotina</taxon>
        <taxon>Lecanoromycetes</taxon>
        <taxon>OSLEUM clade</taxon>
        <taxon>Lecanoromycetidae</taxon>
        <taxon>Caliciales</taxon>
        <taxon>Physciaceae</taxon>
        <taxon>Heterodermia</taxon>
    </lineage>
</organism>
<protein>
    <submittedName>
        <fullName evidence="1">Uncharacterized protein</fullName>
    </submittedName>
</protein>